<accession>A0A2R6PYU1</accession>
<dbReference type="EMBL" id="NKQK01000022">
    <property type="protein sequence ID" value="PSR98702.1"/>
    <property type="molecule type" value="Genomic_DNA"/>
</dbReference>
<dbReference type="InParanoid" id="A0A2R6PYU1"/>
<dbReference type="AlphaFoldDB" id="A0A2R6PYU1"/>
<evidence type="ECO:0000256" key="1">
    <source>
        <dbReference type="SAM" id="Phobius"/>
    </source>
</evidence>
<evidence type="ECO:0000313" key="2">
    <source>
        <dbReference type="EMBL" id="PSR98702.1"/>
    </source>
</evidence>
<dbReference type="PANTHER" id="PTHR33973">
    <property type="entry name" value="OS07G0153300 PROTEIN"/>
    <property type="match status" value="1"/>
</dbReference>
<protein>
    <submittedName>
        <fullName evidence="2">TBC1 domain family member 14 like</fullName>
    </submittedName>
</protein>
<gene>
    <name evidence="2" type="ORF">CEY00_Acc25224</name>
</gene>
<name>A0A2R6PYU1_ACTCC</name>
<dbReference type="OMA" id="DAPPRWF"/>
<dbReference type="InterPro" id="IPR010775">
    <property type="entry name" value="DUF1365"/>
</dbReference>
<keyword evidence="1" id="KW-0472">Membrane</keyword>
<keyword evidence="1" id="KW-0812">Transmembrane</keyword>
<dbReference type="OrthoDB" id="3340520at2759"/>
<sequence length="347" mass="39808">MNLIVIFLHLRGSHCNSPITKNHIHKTFSKREKKLEMEALYLLCSILSASLTSLTLSLLLPFRRLLHPRSSAAASGATPVSLYQGTVWHERRSPVHHSFRYSVRYALIDLDRASHAPPDHLSADQCRSVAQTNGSVFLLTIPPSVGYEQNPLSLYYCYEVEGSTENLKKCIAEVTNTPWGERVSFLFNPNTDLIAKPLHVSPFMDMLGNWSIKTKAPEDNLFLSISVRHPKLGDYFTATLTAKRIASPEADHALFFWLMPHKVAVWIYWHALKLWWKGVPFIQHPKYSNLAYRQEASIRDRQLQCCQAFAQDTQNHLPLEGSDSDYVKDENGRNRCFTWRDAKWPWS</sequence>
<keyword evidence="1" id="KW-1133">Transmembrane helix</keyword>
<keyword evidence="3" id="KW-1185">Reference proteome</keyword>
<reference evidence="3" key="2">
    <citation type="journal article" date="2018" name="BMC Genomics">
        <title>A manually annotated Actinidia chinensis var. chinensis (kiwifruit) genome highlights the challenges associated with draft genomes and gene prediction in plants.</title>
        <authorList>
            <person name="Pilkington S.M."/>
            <person name="Crowhurst R."/>
            <person name="Hilario E."/>
            <person name="Nardozza S."/>
            <person name="Fraser L."/>
            <person name="Peng Y."/>
            <person name="Gunaseelan K."/>
            <person name="Simpson R."/>
            <person name="Tahir J."/>
            <person name="Deroles S.C."/>
            <person name="Templeton K."/>
            <person name="Luo Z."/>
            <person name="Davy M."/>
            <person name="Cheng C."/>
            <person name="McNeilage M."/>
            <person name="Scaglione D."/>
            <person name="Liu Y."/>
            <person name="Zhang Q."/>
            <person name="Datson P."/>
            <person name="De Silva N."/>
            <person name="Gardiner S.E."/>
            <person name="Bassett H."/>
            <person name="Chagne D."/>
            <person name="McCallum J."/>
            <person name="Dzierzon H."/>
            <person name="Deng C."/>
            <person name="Wang Y.Y."/>
            <person name="Barron L."/>
            <person name="Manako K."/>
            <person name="Bowen J."/>
            <person name="Foster T.M."/>
            <person name="Erridge Z.A."/>
            <person name="Tiffin H."/>
            <person name="Waite C.N."/>
            <person name="Davies K.M."/>
            <person name="Grierson E.P."/>
            <person name="Laing W.A."/>
            <person name="Kirk R."/>
            <person name="Chen X."/>
            <person name="Wood M."/>
            <person name="Montefiori M."/>
            <person name="Brummell D.A."/>
            <person name="Schwinn K.E."/>
            <person name="Catanach A."/>
            <person name="Fullerton C."/>
            <person name="Li D."/>
            <person name="Meiyalaghan S."/>
            <person name="Nieuwenhuizen N."/>
            <person name="Read N."/>
            <person name="Prakash R."/>
            <person name="Hunter D."/>
            <person name="Zhang H."/>
            <person name="McKenzie M."/>
            <person name="Knabel M."/>
            <person name="Harris A."/>
            <person name="Allan A.C."/>
            <person name="Gleave A."/>
            <person name="Chen A."/>
            <person name="Janssen B.J."/>
            <person name="Plunkett B."/>
            <person name="Ampomah-Dwamena C."/>
            <person name="Voogd C."/>
            <person name="Leif D."/>
            <person name="Lafferty D."/>
            <person name="Souleyre E.J.F."/>
            <person name="Varkonyi-Gasic E."/>
            <person name="Gambi F."/>
            <person name="Hanley J."/>
            <person name="Yao J.L."/>
            <person name="Cheung J."/>
            <person name="David K.M."/>
            <person name="Warren B."/>
            <person name="Marsh K."/>
            <person name="Snowden K.C."/>
            <person name="Lin-Wang K."/>
            <person name="Brian L."/>
            <person name="Martinez-Sanchez M."/>
            <person name="Wang M."/>
            <person name="Ileperuma N."/>
            <person name="Macnee N."/>
            <person name="Campin R."/>
            <person name="McAtee P."/>
            <person name="Drummond R.S.M."/>
            <person name="Espley R.V."/>
            <person name="Ireland H.S."/>
            <person name="Wu R."/>
            <person name="Atkinson R.G."/>
            <person name="Karunairetnam S."/>
            <person name="Bulley S."/>
            <person name="Chunkath S."/>
            <person name="Hanley Z."/>
            <person name="Storey R."/>
            <person name="Thrimawithana A.H."/>
            <person name="Thomson S."/>
            <person name="David C."/>
            <person name="Testolin R."/>
            <person name="Huang H."/>
            <person name="Hellens R.P."/>
            <person name="Schaffer R.J."/>
        </authorList>
    </citation>
    <scope>NUCLEOTIDE SEQUENCE [LARGE SCALE GENOMIC DNA]</scope>
    <source>
        <strain evidence="3">cv. Red5</strain>
    </source>
</reference>
<dbReference type="Proteomes" id="UP000241394">
    <property type="component" value="Chromosome LG22"/>
</dbReference>
<comment type="caution">
    <text evidence="2">The sequence shown here is derived from an EMBL/GenBank/DDBJ whole genome shotgun (WGS) entry which is preliminary data.</text>
</comment>
<dbReference type="Gramene" id="PSR98702">
    <property type="protein sequence ID" value="PSR98702"/>
    <property type="gene ID" value="CEY00_Acc25224"/>
</dbReference>
<dbReference type="PANTHER" id="PTHR33973:SF4">
    <property type="entry name" value="OS07G0153300 PROTEIN"/>
    <property type="match status" value="1"/>
</dbReference>
<feature type="transmembrane region" description="Helical" evidence="1">
    <location>
        <begin position="39"/>
        <end position="60"/>
    </location>
</feature>
<dbReference type="Pfam" id="PF07103">
    <property type="entry name" value="DUF1365"/>
    <property type="match status" value="1"/>
</dbReference>
<dbReference type="FunCoup" id="A0A2R6PYU1">
    <property type="interactions" value="336"/>
</dbReference>
<organism evidence="2 3">
    <name type="scientific">Actinidia chinensis var. chinensis</name>
    <name type="common">Chinese soft-hair kiwi</name>
    <dbReference type="NCBI Taxonomy" id="1590841"/>
    <lineage>
        <taxon>Eukaryota</taxon>
        <taxon>Viridiplantae</taxon>
        <taxon>Streptophyta</taxon>
        <taxon>Embryophyta</taxon>
        <taxon>Tracheophyta</taxon>
        <taxon>Spermatophyta</taxon>
        <taxon>Magnoliopsida</taxon>
        <taxon>eudicotyledons</taxon>
        <taxon>Gunneridae</taxon>
        <taxon>Pentapetalae</taxon>
        <taxon>asterids</taxon>
        <taxon>Ericales</taxon>
        <taxon>Actinidiaceae</taxon>
        <taxon>Actinidia</taxon>
    </lineage>
</organism>
<reference evidence="2 3" key="1">
    <citation type="submission" date="2017-07" db="EMBL/GenBank/DDBJ databases">
        <title>An improved, manually edited Actinidia chinensis var. chinensis (kiwifruit) genome highlights the challenges associated with draft genomes and gene prediction in plants.</title>
        <authorList>
            <person name="Pilkington S."/>
            <person name="Crowhurst R."/>
            <person name="Hilario E."/>
            <person name="Nardozza S."/>
            <person name="Fraser L."/>
            <person name="Peng Y."/>
            <person name="Gunaseelan K."/>
            <person name="Simpson R."/>
            <person name="Tahir J."/>
            <person name="Deroles S."/>
            <person name="Templeton K."/>
            <person name="Luo Z."/>
            <person name="Davy M."/>
            <person name="Cheng C."/>
            <person name="Mcneilage M."/>
            <person name="Scaglione D."/>
            <person name="Liu Y."/>
            <person name="Zhang Q."/>
            <person name="Datson P."/>
            <person name="De Silva N."/>
            <person name="Gardiner S."/>
            <person name="Bassett H."/>
            <person name="Chagne D."/>
            <person name="Mccallum J."/>
            <person name="Dzierzon H."/>
            <person name="Deng C."/>
            <person name="Wang Y.-Y."/>
            <person name="Barron N."/>
            <person name="Manako K."/>
            <person name="Bowen J."/>
            <person name="Foster T."/>
            <person name="Erridge Z."/>
            <person name="Tiffin H."/>
            <person name="Waite C."/>
            <person name="Davies K."/>
            <person name="Grierson E."/>
            <person name="Laing W."/>
            <person name="Kirk R."/>
            <person name="Chen X."/>
            <person name="Wood M."/>
            <person name="Montefiori M."/>
            <person name="Brummell D."/>
            <person name="Schwinn K."/>
            <person name="Catanach A."/>
            <person name="Fullerton C."/>
            <person name="Li D."/>
            <person name="Meiyalaghan S."/>
            <person name="Nieuwenhuizen N."/>
            <person name="Read N."/>
            <person name="Prakash R."/>
            <person name="Hunter D."/>
            <person name="Zhang H."/>
            <person name="Mckenzie M."/>
            <person name="Knabel M."/>
            <person name="Harris A."/>
            <person name="Allan A."/>
            <person name="Chen A."/>
            <person name="Janssen B."/>
            <person name="Plunkett B."/>
            <person name="Dwamena C."/>
            <person name="Voogd C."/>
            <person name="Leif D."/>
            <person name="Lafferty D."/>
            <person name="Souleyre E."/>
            <person name="Varkonyi-Gasic E."/>
            <person name="Gambi F."/>
            <person name="Hanley J."/>
            <person name="Yao J.-L."/>
            <person name="Cheung J."/>
            <person name="David K."/>
            <person name="Warren B."/>
            <person name="Marsh K."/>
            <person name="Snowden K."/>
            <person name="Lin-Wang K."/>
            <person name="Brian L."/>
            <person name="Martinez-Sanchez M."/>
            <person name="Wang M."/>
            <person name="Ileperuma N."/>
            <person name="Macnee N."/>
            <person name="Campin R."/>
            <person name="Mcatee P."/>
            <person name="Drummond R."/>
            <person name="Espley R."/>
            <person name="Ireland H."/>
            <person name="Wu R."/>
            <person name="Atkinson R."/>
            <person name="Karunairetnam S."/>
            <person name="Bulley S."/>
            <person name="Chunkath S."/>
            <person name="Hanley Z."/>
            <person name="Storey R."/>
            <person name="Thrimawithana A."/>
            <person name="Thomson S."/>
            <person name="David C."/>
            <person name="Testolin R."/>
        </authorList>
    </citation>
    <scope>NUCLEOTIDE SEQUENCE [LARGE SCALE GENOMIC DNA]</scope>
    <source>
        <strain evidence="3">cv. Red5</strain>
        <tissue evidence="2">Young leaf</tissue>
    </source>
</reference>
<proteinExistence type="predicted"/>
<evidence type="ECO:0000313" key="3">
    <source>
        <dbReference type="Proteomes" id="UP000241394"/>
    </source>
</evidence>